<dbReference type="EMBL" id="JAPVEB010000001">
    <property type="protein sequence ID" value="KAJ5284163.1"/>
    <property type="molecule type" value="Genomic_DNA"/>
</dbReference>
<dbReference type="InterPro" id="IPR043519">
    <property type="entry name" value="NT_sf"/>
</dbReference>
<evidence type="ECO:0000313" key="1">
    <source>
        <dbReference type="EMBL" id="KAJ5284163.1"/>
    </source>
</evidence>
<name>A0ABQ8WZ65_PENCH</name>
<dbReference type="SUPFAM" id="SSF81301">
    <property type="entry name" value="Nucleotidyltransferase"/>
    <property type="match status" value="1"/>
</dbReference>
<organism evidence="1 2">
    <name type="scientific">Penicillium chrysogenum</name>
    <name type="common">Penicillium notatum</name>
    <dbReference type="NCBI Taxonomy" id="5076"/>
    <lineage>
        <taxon>Eukaryota</taxon>
        <taxon>Fungi</taxon>
        <taxon>Dikarya</taxon>
        <taxon>Ascomycota</taxon>
        <taxon>Pezizomycotina</taxon>
        <taxon>Eurotiomycetes</taxon>
        <taxon>Eurotiomycetidae</taxon>
        <taxon>Eurotiales</taxon>
        <taxon>Aspergillaceae</taxon>
        <taxon>Penicillium</taxon>
        <taxon>Penicillium chrysogenum species complex</taxon>
    </lineage>
</organism>
<accession>A0ABQ8WZ65</accession>
<evidence type="ECO:0000313" key="2">
    <source>
        <dbReference type="Proteomes" id="UP001220256"/>
    </source>
</evidence>
<dbReference type="Gene3D" id="3.30.460.40">
    <property type="match status" value="1"/>
</dbReference>
<dbReference type="Proteomes" id="UP001220256">
    <property type="component" value="Unassembled WGS sequence"/>
</dbReference>
<protein>
    <submittedName>
        <fullName evidence="1">Uncharacterized protein</fullName>
    </submittedName>
</protein>
<proteinExistence type="predicted"/>
<keyword evidence="2" id="KW-1185">Reference proteome</keyword>
<gene>
    <name evidence="1" type="ORF">N7505_002143</name>
</gene>
<reference evidence="1 2" key="1">
    <citation type="journal article" date="2023" name="IMA Fungus">
        <title>Comparative genomic study of the Penicillium genus elucidates a diverse pangenome and 15 lateral gene transfer events.</title>
        <authorList>
            <person name="Petersen C."/>
            <person name="Sorensen T."/>
            <person name="Nielsen M.R."/>
            <person name="Sondergaard T.E."/>
            <person name="Sorensen J.L."/>
            <person name="Fitzpatrick D.A."/>
            <person name="Frisvad J.C."/>
            <person name="Nielsen K.L."/>
        </authorList>
    </citation>
    <scope>NUCLEOTIDE SEQUENCE [LARGE SCALE GENOMIC DNA]</scope>
    <source>
        <strain evidence="1 2">IBT 3361</strain>
    </source>
</reference>
<sequence>MSSPTDDSRKTKAIRSCVERLRSCLKDRFILIGGASLLLLGSQRPTNDVDILVPSDEDVAALVSFLAADKSFSNEGGHLQFQHPDFSPSLDILTIAVERMTFEQAHPHCLTIKEVKVPKPDYSLGLVRRRFTDTGKEISLADNHTTFLKVQCFYLRQDDKNGEKKRGSDVNDIKFLVKGMVKRSEFVSDACAHMFKFGHYHLLELRQALGAERTSDFIRVGGRKFMLPWDQNSEAQKEYFSCFAEPGADPFTVELEEE</sequence>
<comment type="caution">
    <text evidence="1">The sequence shown here is derived from an EMBL/GenBank/DDBJ whole genome shotgun (WGS) entry which is preliminary data.</text>
</comment>